<dbReference type="Proteomes" id="UP000605846">
    <property type="component" value="Unassembled WGS sequence"/>
</dbReference>
<dbReference type="InterPro" id="IPR004808">
    <property type="entry name" value="AP_endonuc_1"/>
</dbReference>
<feature type="active site" description="Proton donor/acceptor" evidence="8">
    <location>
        <position position="121"/>
    </location>
</feature>
<feature type="site" description="Transition state stabilizer" evidence="10">
    <location>
        <position position="123"/>
    </location>
</feature>
<keyword evidence="9" id="KW-0464">Manganese</keyword>
<evidence type="ECO:0000256" key="1">
    <source>
        <dbReference type="ARBA" id="ARBA00007092"/>
    </source>
</evidence>
<evidence type="ECO:0000256" key="6">
    <source>
        <dbReference type="ARBA" id="ARBA00022842"/>
    </source>
</evidence>
<sequence>MPRDMAIVPGYDAYFSFPKSKHGYSGVAVYVRQPLIPQLVQEGIVGDDPLIAAGLGTPPEVLDAEGRCIVMDFKLFVLFNVYFPNDGSEARRDFKMDYHHCARRRIDAYLQQGRHVILAGDINAVHEEIDHCDPKKSMKDHGITNFKELPHREWVDQIIAPKGPLMDTTRMYHPSRKGMFTWTRIDYILASEGLKQWSESADTQPDILGSDHCPVYLKLKEEITTEEGVTRLREWMQPSEPEASALLTTNWNEFSNRQKKLLTYFAKGGKTATVTATETTIPTKPSLSQITDIRPNLSKHIPSPQKRPRETKDVTGQSRLQSFFCKKAKKEDKQEEEAIANIPTEQLSCAQKNDVLDPSWLEEIEGKETKKQVWSSLFMPRVVPRCRAHNEPCKEFTVNKKGPNQGRRFYVCSRPVGPQEQDGSSNEYKCNFFQWKHERAGQ</sequence>
<feature type="site" description="Transition state stabilizer" evidence="10">
    <location>
        <position position="212"/>
    </location>
</feature>
<evidence type="ECO:0000256" key="10">
    <source>
        <dbReference type="PIRSR" id="PIRSR604808-3"/>
    </source>
</evidence>
<keyword evidence="15" id="KW-0255">Endonuclease</keyword>
<keyword evidence="7" id="KW-0539">Nucleus</keyword>
<protein>
    <recommendedName>
        <fullName evidence="12">DNA-(apurinic or apyrimidinic site) endonuclease</fullName>
        <ecNumber evidence="12">3.1.-.-</ecNumber>
    </recommendedName>
</protein>
<feature type="binding site" evidence="9">
    <location>
        <position position="212"/>
    </location>
    <ligand>
        <name>Mg(2+)</name>
        <dbReference type="ChEBI" id="CHEBI:18420"/>
        <label>2</label>
    </ligand>
</feature>
<reference evidence="15" key="1">
    <citation type="submission" date="2020-01" db="EMBL/GenBank/DDBJ databases">
        <title>Genome Sequencing of Three Apophysomyces-Like Fungal Strains Confirms a Novel Fungal Genus in the Mucoromycota with divergent Burkholderia-like Endosymbiotic Bacteria.</title>
        <authorList>
            <person name="Stajich J.E."/>
            <person name="Macias A.M."/>
            <person name="Carter-House D."/>
            <person name="Lovett B."/>
            <person name="Kasson L.R."/>
            <person name="Berry K."/>
            <person name="Grigoriev I."/>
            <person name="Chang Y."/>
            <person name="Spatafora J."/>
            <person name="Kasson M.T."/>
        </authorList>
    </citation>
    <scope>NUCLEOTIDE SEQUENCE</scope>
    <source>
        <strain evidence="15">NRRL A-21654</strain>
    </source>
</reference>
<dbReference type="Gene3D" id="3.60.10.10">
    <property type="entry name" value="Endonuclease/exonuclease/phosphatase"/>
    <property type="match status" value="1"/>
</dbReference>
<evidence type="ECO:0000256" key="13">
    <source>
        <dbReference type="SAM" id="MobiDB-lite"/>
    </source>
</evidence>
<proteinExistence type="inferred from homology"/>
<keyword evidence="15" id="KW-0540">Nuclease</keyword>
<keyword evidence="2 9" id="KW-0479">Metal-binding</keyword>
<evidence type="ECO:0000256" key="9">
    <source>
        <dbReference type="PIRSR" id="PIRSR604808-2"/>
    </source>
</evidence>
<name>A0A8H7BVI0_9FUNG</name>
<feature type="domain" description="GRF-type" evidence="14">
    <location>
        <begin position="386"/>
        <end position="439"/>
    </location>
</feature>
<dbReference type="OrthoDB" id="391817at2759"/>
<gene>
    <name evidence="15" type="primary">APN2</name>
    <name evidence="15" type="ORF">EC973_008796</name>
</gene>
<dbReference type="Pfam" id="PF06839">
    <property type="entry name" value="Zn_ribbon_GRF"/>
    <property type="match status" value="1"/>
</dbReference>
<dbReference type="GO" id="GO:0008311">
    <property type="term" value="F:double-stranded DNA 3'-5' DNA exonuclease activity"/>
    <property type="evidence" value="ECO:0007669"/>
    <property type="project" value="TreeGrafter"/>
</dbReference>
<feature type="active site" description="Proton acceptor" evidence="8">
    <location>
        <position position="212"/>
    </location>
</feature>
<dbReference type="GO" id="GO:0008081">
    <property type="term" value="F:phosphoric diester hydrolase activity"/>
    <property type="evidence" value="ECO:0007669"/>
    <property type="project" value="TreeGrafter"/>
</dbReference>
<dbReference type="EMBL" id="JABAYA010000008">
    <property type="protein sequence ID" value="KAF7731627.1"/>
    <property type="molecule type" value="Genomic_DNA"/>
</dbReference>
<evidence type="ECO:0000256" key="4">
    <source>
        <dbReference type="ARBA" id="ARBA00022801"/>
    </source>
</evidence>
<dbReference type="InterPro" id="IPR005135">
    <property type="entry name" value="Endo/exonuclease/phosphatase"/>
</dbReference>
<organism evidence="15 16">
    <name type="scientific">Apophysomyces ossiformis</name>
    <dbReference type="NCBI Taxonomy" id="679940"/>
    <lineage>
        <taxon>Eukaryota</taxon>
        <taxon>Fungi</taxon>
        <taxon>Fungi incertae sedis</taxon>
        <taxon>Mucoromycota</taxon>
        <taxon>Mucoromycotina</taxon>
        <taxon>Mucoromycetes</taxon>
        <taxon>Mucorales</taxon>
        <taxon>Mucorineae</taxon>
        <taxon>Mucoraceae</taxon>
        <taxon>Apophysomyces</taxon>
    </lineage>
</organism>
<comment type="cofactor">
    <cofactor evidence="9 12">
        <name>Mg(2+)</name>
        <dbReference type="ChEBI" id="CHEBI:18420"/>
    </cofactor>
    <cofactor evidence="9 12">
        <name>Mn(2+)</name>
        <dbReference type="ChEBI" id="CHEBI:29035"/>
    </cofactor>
    <text evidence="9 12">Probably binds two magnesium or manganese ions per subunit.</text>
</comment>
<evidence type="ECO:0000256" key="5">
    <source>
        <dbReference type="ARBA" id="ARBA00022833"/>
    </source>
</evidence>
<dbReference type="PROSITE" id="PS51999">
    <property type="entry name" value="ZF_GRF"/>
    <property type="match status" value="1"/>
</dbReference>
<feature type="binding site" evidence="9">
    <location>
        <position position="211"/>
    </location>
    <ligand>
        <name>Mg(2+)</name>
        <dbReference type="ChEBI" id="CHEBI:18420"/>
        <label>1</label>
    </ligand>
</feature>
<feature type="binding site" evidence="9">
    <location>
        <position position="123"/>
    </location>
    <ligand>
        <name>Mg(2+)</name>
        <dbReference type="ChEBI" id="CHEBI:18420"/>
        <label>1</label>
    </ligand>
</feature>
<evidence type="ECO:0000256" key="8">
    <source>
        <dbReference type="PIRSR" id="PIRSR604808-1"/>
    </source>
</evidence>
<feature type="binding site" evidence="9">
    <location>
        <position position="121"/>
    </location>
    <ligand>
        <name>Mg(2+)</name>
        <dbReference type="ChEBI" id="CHEBI:18420"/>
        <label>1</label>
    </ligand>
</feature>
<evidence type="ECO:0000256" key="7">
    <source>
        <dbReference type="ARBA" id="ARBA00023242"/>
    </source>
</evidence>
<dbReference type="AlphaFoldDB" id="A0A8H7BVI0"/>
<keyword evidence="3 11" id="KW-0863">Zinc-finger</keyword>
<dbReference type="InterPro" id="IPR010666">
    <property type="entry name" value="Znf_GRF"/>
</dbReference>
<keyword evidence="12" id="KW-0234">DNA repair</keyword>
<evidence type="ECO:0000256" key="12">
    <source>
        <dbReference type="RuleBase" id="RU362131"/>
    </source>
</evidence>
<evidence type="ECO:0000256" key="3">
    <source>
        <dbReference type="ARBA" id="ARBA00022771"/>
    </source>
</evidence>
<dbReference type="PANTHER" id="PTHR22748:SF4">
    <property type="entry name" value="DNA-(APURINIC OR APYRIMIDINIC SITE) ENDONUCLEASE 2"/>
    <property type="match status" value="1"/>
</dbReference>
<feature type="site" description="Important for catalytic activity" evidence="10">
    <location>
        <position position="186"/>
    </location>
</feature>
<accession>A0A8H7BVI0</accession>
<dbReference type="GO" id="GO:0005634">
    <property type="term" value="C:nucleus"/>
    <property type="evidence" value="ECO:0007669"/>
    <property type="project" value="TreeGrafter"/>
</dbReference>
<keyword evidence="16" id="KW-1185">Reference proteome</keyword>
<keyword evidence="5" id="KW-0862">Zinc</keyword>
<dbReference type="PROSITE" id="PS51435">
    <property type="entry name" value="AP_NUCLEASE_F1_4"/>
    <property type="match status" value="1"/>
</dbReference>
<dbReference type="GO" id="GO:0008270">
    <property type="term" value="F:zinc ion binding"/>
    <property type="evidence" value="ECO:0007669"/>
    <property type="project" value="UniProtKB-KW"/>
</dbReference>
<dbReference type="Pfam" id="PF03372">
    <property type="entry name" value="Exo_endo_phos"/>
    <property type="match status" value="1"/>
</dbReference>
<dbReference type="PANTHER" id="PTHR22748">
    <property type="entry name" value="AP ENDONUCLEASE"/>
    <property type="match status" value="1"/>
</dbReference>
<comment type="caution">
    <text evidence="15">The sequence shown here is derived from an EMBL/GenBank/DDBJ whole genome shotgun (WGS) entry which is preliminary data.</text>
</comment>
<evidence type="ECO:0000256" key="11">
    <source>
        <dbReference type="PROSITE-ProRule" id="PRU01343"/>
    </source>
</evidence>
<evidence type="ECO:0000313" key="16">
    <source>
        <dbReference type="Proteomes" id="UP000605846"/>
    </source>
</evidence>
<comment type="similarity">
    <text evidence="1 12">Belongs to the DNA repair enzymes AP/ExoA family.</text>
</comment>
<feature type="active site" evidence="8">
    <location>
        <position position="82"/>
    </location>
</feature>
<dbReference type="GO" id="GO:0003906">
    <property type="term" value="F:DNA-(apurinic or apyrimidinic site) endonuclease activity"/>
    <property type="evidence" value="ECO:0007669"/>
    <property type="project" value="TreeGrafter"/>
</dbReference>
<dbReference type="NCBIfam" id="TIGR00633">
    <property type="entry name" value="xth"/>
    <property type="match status" value="1"/>
</dbReference>
<feature type="region of interest" description="Disordered" evidence="13">
    <location>
        <begin position="296"/>
        <end position="315"/>
    </location>
</feature>
<keyword evidence="4" id="KW-0378">Hydrolase</keyword>
<dbReference type="InterPro" id="IPR036691">
    <property type="entry name" value="Endo/exonu/phosph_ase_sf"/>
</dbReference>
<keyword evidence="12" id="KW-0227">DNA damage</keyword>
<evidence type="ECO:0000313" key="15">
    <source>
        <dbReference type="EMBL" id="KAF7731627.1"/>
    </source>
</evidence>
<evidence type="ECO:0000259" key="14">
    <source>
        <dbReference type="PROSITE" id="PS51999"/>
    </source>
</evidence>
<dbReference type="GO" id="GO:0006284">
    <property type="term" value="P:base-excision repair"/>
    <property type="evidence" value="ECO:0007669"/>
    <property type="project" value="TreeGrafter"/>
</dbReference>
<evidence type="ECO:0000256" key="2">
    <source>
        <dbReference type="ARBA" id="ARBA00022723"/>
    </source>
</evidence>
<dbReference type="SUPFAM" id="SSF56219">
    <property type="entry name" value="DNase I-like"/>
    <property type="match status" value="1"/>
</dbReference>
<dbReference type="EC" id="3.1.-.-" evidence="12"/>
<keyword evidence="6 9" id="KW-0460">Magnesium</keyword>